<sequence>MGARLQNSATLGNILQRSHVKDQQKMFFLYDVETCITSNKFTDTSTSSRSSPYSLVHFSPCDTLILWNGHLWDRRVPDEVSRFDQFTDYGGGGFHPSRNEVIINSEVWDLRKMRLLRSVPSLDQTAITFNSRGDVIYAMLRRNIEDVMSAVHTRRSKHPLFAAFRTLDATNYSDIATIPVDRCLLDFATEPTDTFLGLITMEDQEDMFSSARLYEIGRRKPTDDDSDPDDDGETEDEDEDDEDDEDDLDRILGLAGDDSGSGDDDDISSEDNEDNSASDFDDYDDDGDLVLDGGDFLEIISDGDEEDSGDDNDDNVDGGYNHDSSGEEDFLDNM</sequence>
<evidence type="ECO:0000313" key="3">
    <source>
        <dbReference type="RefSeq" id="XP_056855615.1"/>
    </source>
</evidence>
<protein>
    <submittedName>
        <fullName evidence="3">DDB1- and CUL4-associated factor homolog 1-like</fullName>
    </submittedName>
</protein>
<gene>
    <name evidence="3" type="primary">LOC130505029</name>
</gene>
<accession>A0A9W3CVH2</accession>
<dbReference type="GO" id="GO:0005634">
    <property type="term" value="C:nucleus"/>
    <property type="evidence" value="ECO:0007669"/>
    <property type="project" value="TreeGrafter"/>
</dbReference>
<dbReference type="AlphaFoldDB" id="A0A9W3CVH2"/>
<dbReference type="Proteomes" id="UP000504610">
    <property type="component" value="Unplaced"/>
</dbReference>
<organism evidence="2 3">
    <name type="scientific">Raphanus sativus</name>
    <name type="common">Radish</name>
    <name type="synonym">Raphanus raphanistrum var. sativus</name>
    <dbReference type="NCBI Taxonomy" id="3726"/>
    <lineage>
        <taxon>Eukaryota</taxon>
        <taxon>Viridiplantae</taxon>
        <taxon>Streptophyta</taxon>
        <taxon>Embryophyta</taxon>
        <taxon>Tracheophyta</taxon>
        <taxon>Spermatophyta</taxon>
        <taxon>Magnoliopsida</taxon>
        <taxon>eudicotyledons</taxon>
        <taxon>Gunneridae</taxon>
        <taxon>Pentapetalae</taxon>
        <taxon>rosids</taxon>
        <taxon>malvids</taxon>
        <taxon>Brassicales</taxon>
        <taxon>Brassicaceae</taxon>
        <taxon>Brassiceae</taxon>
        <taxon>Raphanus</taxon>
    </lineage>
</organism>
<evidence type="ECO:0000313" key="2">
    <source>
        <dbReference type="Proteomes" id="UP000504610"/>
    </source>
</evidence>
<dbReference type="Gene3D" id="2.130.10.10">
    <property type="entry name" value="YVTN repeat-like/Quinoprotein amine dehydrogenase"/>
    <property type="match status" value="1"/>
</dbReference>
<feature type="region of interest" description="Disordered" evidence="1">
    <location>
        <begin position="214"/>
        <end position="334"/>
    </location>
</feature>
<dbReference type="OrthoDB" id="27563at2759"/>
<reference evidence="3" key="1">
    <citation type="submission" date="2025-08" db="UniProtKB">
        <authorList>
            <consortium name="RefSeq"/>
        </authorList>
    </citation>
    <scope>IDENTIFICATION</scope>
    <source>
        <tissue evidence="3">Leaf</tissue>
    </source>
</reference>
<dbReference type="PANTHER" id="PTHR13129">
    <property type="entry name" value="VPRBP PROTEIN-RELATED"/>
    <property type="match status" value="1"/>
</dbReference>
<name>A0A9W3CVH2_RAPSA</name>
<dbReference type="PANTHER" id="PTHR13129:SF5">
    <property type="entry name" value="LISH DOMAIN-CONTAINING PROTEIN"/>
    <property type="match status" value="1"/>
</dbReference>
<feature type="compositionally biased region" description="Acidic residues" evidence="1">
    <location>
        <begin position="260"/>
        <end position="289"/>
    </location>
</feature>
<feature type="compositionally biased region" description="Acidic residues" evidence="1">
    <location>
        <begin position="301"/>
        <end position="316"/>
    </location>
</feature>
<dbReference type="InterPro" id="IPR015943">
    <property type="entry name" value="WD40/YVTN_repeat-like_dom_sf"/>
</dbReference>
<proteinExistence type="predicted"/>
<dbReference type="InterPro" id="IPR033270">
    <property type="entry name" value="VPRBP/DCAF1"/>
</dbReference>
<dbReference type="GeneID" id="130505029"/>
<evidence type="ECO:0000256" key="1">
    <source>
        <dbReference type="SAM" id="MobiDB-lite"/>
    </source>
</evidence>
<dbReference type="GO" id="GO:0080008">
    <property type="term" value="C:Cul4-RING E3 ubiquitin ligase complex"/>
    <property type="evidence" value="ECO:0007669"/>
    <property type="project" value="TreeGrafter"/>
</dbReference>
<dbReference type="RefSeq" id="XP_056855615.1">
    <property type="nucleotide sequence ID" value="XM_056999635.1"/>
</dbReference>
<dbReference type="KEGG" id="rsz:130505029"/>
<feature type="compositionally biased region" description="Acidic residues" evidence="1">
    <location>
        <begin position="224"/>
        <end position="248"/>
    </location>
</feature>
<dbReference type="GO" id="GO:0016567">
    <property type="term" value="P:protein ubiquitination"/>
    <property type="evidence" value="ECO:0007669"/>
    <property type="project" value="InterPro"/>
</dbReference>
<keyword evidence="2" id="KW-1185">Reference proteome</keyword>